<reference evidence="1" key="1">
    <citation type="journal article" date="2014" name="Front. Microbiol.">
        <title>High frequency of phylogenetically diverse reductive dehalogenase-homologous genes in deep subseafloor sedimentary metagenomes.</title>
        <authorList>
            <person name="Kawai M."/>
            <person name="Futagami T."/>
            <person name="Toyoda A."/>
            <person name="Takaki Y."/>
            <person name="Nishi S."/>
            <person name="Hori S."/>
            <person name="Arai W."/>
            <person name="Tsubouchi T."/>
            <person name="Morono Y."/>
            <person name="Uchiyama I."/>
            <person name="Ito T."/>
            <person name="Fujiyama A."/>
            <person name="Inagaki F."/>
            <person name="Takami H."/>
        </authorList>
    </citation>
    <scope>NUCLEOTIDE SEQUENCE</scope>
    <source>
        <strain evidence="1">Expedition CK06-06</strain>
    </source>
</reference>
<sequence>MAVEHVVVFAIPGYKREKQPSRLFADGDVVFATLAIDLD</sequence>
<dbReference type="EMBL" id="BARV01006067">
    <property type="protein sequence ID" value="GAI07484.1"/>
    <property type="molecule type" value="Genomic_DNA"/>
</dbReference>
<protein>
    <submittedName>
        <fullName evidence="1">Uncharacterized protein</fullName>
    </submittedName>
</protein>
<feature type="non-terminal residue" evidence="1">
    <location>
        <position position="39"/>
    </location>
</feature>
<dbReference type="AlphaFoldDB" id="X1MMC0"/>
<organism evidence="1">
    <name type="scientific">marine sediment metagenome</name>
    <dbReference type="NCBI Taxonomy" id="412755"/>
    <lineage>
        <taxon>unclassified sequences</taxon>
        <taxon>metagenomes</taxon>
        <taxon>ecological metagenomes</taxon>
    </lineage>
</organism>
<evidence type="ECO:0000313" key="1">
    <source>
        <dbReference type="EMBL" id="GAI07484.1"/>
    </source>
</evidence>
<name>X1MMC0_9ZZZZ</name>
<accession>X1MMC0</accession>
<proteinExistence type="predicted"/>
<comment type="caution">
    <text evidence="1">The sequence shown here is derived from an EMBL/GenBank/DDBJ whole genome shotgun (WGS) entry which is preliminary data.</text>
</comment>
<gene>
    <name evidence="1" type="ORF">S06H3_12389</name>
</gene>